<dbReference type="STRING" id="252305.OB2597_09429"/>
<dbReference type="PANTHER" id="PTHR20974:SF0">
    <property type="entry name" value="UPF0585 PROTEIN CG18661"/>
    <property type="match status" value="1"/>
</dbReference>
<organism evidence="1 2">
    <name type="scientific">Pseudooceanicola batsensis (strain ATCC BAA-863 / DSM 15984 / KCTC 12145 / HTCC2597)</name>
    <name type="common">Oceanicola batsensis</name>
    <dbReference type="NCBI Taxonomy" id="252305"/>
    <lineage>
        <taxon>Bacteria</taxon>
        <taxon>Pseudomonadati</taxon>
        <taxon>Pseudomonadota</taxon>
        <taxon>Alphaproteobacteria</taxon>
        <taxon>Rhodobacterales</taxon>
        <taxon>Paracoccaceae</taxon>
        <taxon>Pseudooceanicola</taxon>
    </lineage>
</organism>
<accession>A3TV08</accession>
<name>A3TV08_PSEBH</name>
<dbReference type="InterPro" id="IPR029063">
    <property type="entry name" value="SAM-dependent_MTases_sf"/>
</dbReference>
<dbReference type="SUPFAM" id="SSF53335">
    <property type="entry name" value="S-adenosyl-L-methionine-dependent methyltransferases"/>
    <property type="match status" value="1"/>
</dbReference>
<evidence type="ECO:0008006" key="3">
    <source>
        <dbReference type="Google" id="ProtNLM"/>
    </source>
</evidence>
<dbReference type="HOGENOM" id="CLU_067698_2_0_5"/>
<keyword evidence="2" id="KW-1185">Reference proteome</keyword>
<dbReference type="AlphaFoldDB" id="A3TV08"/>
<evidence type="ECO:0000313" key="2">
    <source>
        <dbReference type="Proteomes" id="UP000004318"/>
    </source>
</evidence>
<comment type="caution">
    <text evidence="1">The sequence shown here is derived from an EMBL/GenBank/DDBJ whole genome shotgun (WGS) entry which is preliminary data.</text>
</comment>
<reference evidence="1 2" key="1">
    <citation type="journal article" date="2010" name="J. Bacteriol.">
        <title>Genome sequences of Oceanicola granulosus HTCC2516(T) and Oceanicola batsensis HTCC2597(TDelta).</title>
        <authorList>
            <person name="Thrash J.C."/>
            <person name="Cho J.C."/>
            <person name="Vergin K.L."/>
            <person name="Giovannoni S.J."/>
        </authorList>
    </citation>
    <scope>NUCLEOTIDE SEQUENCE [LARGE SCALE GENOMIC DNA]</scope>
    <source>
        <strain evidence="2">ATCC BAA-863 / DSM 15984 / KCTC 12145 / HTCC2597</strain>
    </source>
</reference>
<dbReference type="Gene3D" id="3.40.50.150">
    <property type="entry name" value="Vaccinia Virus protein VP39"/>
    <property type="match status" value="1"/>
</dbReference>
<evidence type="ECO:0000313" key="1">
    <source>
        <dbReference type="EMBL" id="EAQ04354.1"/>
    </source>
</evidence>
<dbReference type="EMBL" id="AAMO01000002">
    <property type="protein sequence ID" value="EAQ04354.1"/>
    <property type="molecule type" value="Genomic_DNA"/>
</dbReference>
<dbReference type="RefSeq" id="WP_009806108.1">
    <property type="nucleotide sequence ID" value="NZ_CH724131.1"/>
</dbReference>
<dbReference type="Proteomes" id="UP000004318">
    <property type="component" value="Unassembled WGS sequence"/>
</dbReference>
<dbReference type="PANTHER" id="PTHR20974">
    <property type="entry name" value="UPF0585 PROTEIN CG18661"/>
    <property type="match status" value="1"/>
</dbReference>
<dbReference type="Pfam" id="PF06080">
    <property type="entry name" value="DUF938"/>
    <property type="match status" value="1"/>
</dbReference>
<gene>
    <name evidence="1" type="ORF">OB2597_09429</name>
</gene>
<dbReference type="eggNOG" id="COG0500">
    <property type="taxonomic scope" value="Bacteria"/>
</dbReference>
<sequence>MTQRNLPPSASVAEKGDGAKLVIPAADRNGAAIENLIAQVIEDRDISSALEIASGSGQHILRHARRHPHIQWQPTEIDPDRLASIEAYAAEAGEENILPPRVLNAVLHGWADQFDRQDLVILVNLLHLVSHEDANVIFRETARLLPVGGLFVAYGPFMRGGELTSEGDRTFHADLTASDPEIGYKDDAEITEMLHVNGMTLIDLIEMPANNLAFVAERD</sequence>
<dbReference type="InterPro" id="IPR010342">
    <property type="entry name" value="DUF938"/>
</dbReference>
<protein>
    <recommendedName>
        <fullName evidence="3">Methyltransferase</fullName>
    </recommendedName>
</protein>
<dbReference type="OrthoDB" id="5525831at2"/>
<proteinExistence type="predicted"/>